<evidence type="ECO:0000313" key="1">
    <source>
        <dbReference type="EMBL" id="RMX47615.1"/>
    </source>
</evidence>
<dbReference type="Proteomes" id="UP000275408">
    <property type="component" value="Unassembled WGS sequence"/>
</dbReference>
<dbReference type="AlphaFoldDB" id="A0A3M6U1P6"/>
<keyword evidence="2" id="KW-1185">Reference proteome</keyword>
<organism evidence="1 2">
    <name type="scientific">Pocillopora damicornis</name>
    <name type="common">Cauliflower coral</name>
    <name type="synonym">Millepora damicornis</name>
    <dbReference type="NCBI Taxonomy" id="46731"/>
    <lineage>
        <taxon>Eukaryota</taxon>
        <taxon>Metazoa</taxon>
        <taxon>Cnidaria</taxon>
        <taxon>Anthozoa</taxon>
        <taxon>Hexacorallia</taxon>
        <taxon>Scleractinia</taxon>
        <taxon>Astrocoeniina</taxon>
        <taxon>Pocilloporidae</taxon>
        <taxon>Pocillopora</taxon>
    </lineage>
</organism>
<gene>
    <name evidence="1" type="ORF">pdam_00015144</name>
</gene>
<protein>
    <recommendedName>
        <fullName evidence="3">Reverse transcriptase domain-containing protein</fullName>
    </recommendedName>
</protein>
<proteinExistence type="predicted"/>
<feature type="non-terminal residue" evidence="1">
    <location>
        <position position="1"/>
    </location>
</feature>
<reference evidence="1 2" key="1">
    <citation type="journal article" date="2018" name="Sci. Rep.">
        <title>Comparative analysis of the Pocillopora damicornis genome highlights role of immune system in coral evolution.</title>
        <authorList>
            <person name="Cunning R."/>
            <person name="Bay R.A."/>
            <person name="Gillette P."/>
            <person name="Baker A.C."/>
            <person name="Traylor-Knowles N."/>
        </authorList>
    </citation>
    <scope>NUCLEOTIDE SEQUENCE [LARGE SCALE GENOMIC DNA]</scope>
    <source>
        <strain evidence="1">RSMAS</strain>
        <tissue evidence="1">Whole animal</tissue>
    </source>
</reference>
<evidence type="ECO:0000313" key="2">
    <source>
        <dbReference type="Proteomes" id="UP000275408"/>
    </source>
</evidence>
<dbReference type="STRING" id="46731.A0A3M6U1P6"/>
<comment type="caution">
    <text evidence="1">The sequence shown here is derived from an EMBL/GenBank/DDBJ whole genome shotgun (WGS) entry which is preliminary data.</text>
</comment>
<dbReference type="EMBL" id="RCHS01002403">
    <property type="protein sequence ID" value="RMX47615.1"/>
    <property type="molecule type" value="Genomic_DNA"/>
</dbReference>
<evidence type="ECO:0008006" key="3">
    <source>
        <dbReference type="Google" id="ProtNLM"/>
    </source>
</evidence>
<sequence length="235" mass="27327">RRALDTGHKVGVLFIDFRKAFDWVDHIILAEKPTRCIGLVAHEGKSEAMTLSIKPIIGPMKPLKWGDNVIRYVSSSVCLRITIDDKLSWSQHIKLTRCSFHLKVKKLRHSNPKCLIWNCDMGSGTKLKKLETIHIRAARLIYKLPKCMKDDDILARVGWMPLEYFYKFRIVTITHVAFYWFALNEDLRKSLNILINRPNAELGRSFFAHRAVIAWNSLPDNLRHFFDPIAFKKQA</sequence>
<name>A0A3M6U1P6_POCDA</name>
<accession>A0A3M6U1P6</accession>